<dbReference type="GO" id="GO:0009089">
    <property type="term" value="P:lysine biosynthetic process via diaminopimelate"/>
    <property type="evidence" value="ECO:0007669"/>
    <property type="project" value="UniProtKB-UniRule"/>
</dbReference>
<comment type="subcellular location">
    <subcellularLocation>
        <location evidence="12">Cytoplasm</location>
    </subcellularLocation>
</comment>
<evidence type="ECO:0000256" key="5">
    <source>
        <dbReference type="ARBA" id="ARBA00022490"/>
    </source>
</evidence>
<dbReference type="PIRSF" id="PIRSF001365">
    <property type="entry name" value="DHDPS"/>
    <property type="match status" value="1"/>
</dbReference>
<comment type="catalytic activity">
    <reaction evidence="11 12">
        <text>L-aspartate 4-semialdehyde + pyruvate = (2S,4S)-4-hydroxy-2,3,4,5-tetrahydrodipicolinate + H2O + H(+)</text>
        <dbReference type="Rhea" id="RHEA:34171"/>
        <dbReference type="ChEBI" id="CHEBI:15361"/>
        <dbReference type="ChEBI" id="CHEBI:15377"/>
        <dbReference type="ChEBI" id="CHEBI:15378"/>
        <dbReference type="ChEBI" id="CHEBI:67139"/>
        <dbReference type="ChEBI" id="CHEBI:537519"/>
        <dbReference type="EC" id="4.3.3.7"/>
    </reaction>
</comment>
<keyword evidence="10 12" id="KW-0704">Schiff base</keyword>
<comment type="similarity">
    <text evidence="3 12 13">Belongs to the DapA family.</text>
</comment>
<sequence length="304" mass="32209">MFNPANLPDGLYTELVTPFRGGALDRVGLMSLIEWQIRGGVAGICVCGAAGETSTLTHEERMDVIRIAVEVAGSEVPVLVVTGTNCTRTTVEFTQEACALGARAAVIVAPYYSKPTQEGVLRHFQVISEAVDIPLVIANAPLRTAIDVGQGLVERLSGLPNVVGLIDYTGDLARRGTFPVACGRSPRHYSGHELTALPFCLLGGRGAFSVAANVAPRLLTSMFHAQQSGNIPAALELNRRLLPLVQALEQEHSVAAAKLALSCLLGLSPEVRLPLTPVEPSTEEAIRGALALLGDHRRTRAARA</sequence>
<comment type="caution">
    <text evidence="12">Was originally thought to be a dihydrodipicolinate synthase (DHDPS), catalyzing the condensation of (S)-aspartate-beta-semialdehyde [(S)-ASA] and pyruvate to dihydrodipicolinate (DHDP). However, it was shown in E.coli that the product of the enzymatic reaction is not dihydrodipicolinate but in fact (4S)-4-hydroxy-2,3,4,5-tetrahydro-(2S)-dipicolinic acid (HTPA), and that the consecutive dehydration reaction leading to DHDP is not spontaneous but catalyzed by DapB.</text>
</comment>
<evidence type="ECO:0000313" key="15">
    <source>
        <dbReference type="Proteomes" id="UP000541470"/>
    </source>
</evidence>
<keyword evidence="7 12" id="KW-0220">Diaminopimelate biosynthesis</keyword>
<evidence type="ECO:0000256" key="11">
    <source>
        <dbReference type="ARBA" id="ARBA00047836"/>
    </source>
</evidence>
<dbReference type="UniPathway" id="UPA00034">
    <property type="reaction ID" value="UER00017"/>
</dbReference>
<dbReference type="GO" id="GO:0019877">
    <property type="term" value="P:diaminopimelate biosynthetic process"/>
    <property type="evidence" value="ECO:0007669"/>
    <property type="project" value="UniProtKB-UniRule"/>
</dbReference>
<dbReference type="InterPro" id="IPR013785">
    <property type="entry name" value="Aldolase_TIM"/>
</dbReference>
<dbReference type="InterPro" id="IPR002220">
    <property type="entry name" value="DapA-like"/>
</dbReference>
<keyword evidence="8 12" id="KW-0457">Lysine biosynthesis</keyword>
<gene>
    <name evidence="12 14" type="primary">dapA</name>
    <name evidence="14" type="ORF">HHL25_11060</name>
</gene>
<organism evidence="14 15">
    <name type="scientific">Rhizobium terricola</name>
    <dbReference type="NCBI Taxonomy" id="2728849"/>
    <lineage>
        <taxon>Bacteria</taxon>
        <taxon>Pseudomonadati</taxon>
        <taxon>Pseudomonadota</taxon>
        <taxon>Alphaproteobacteria</taxon>
        <taxon>Hyphomicrobiales</taxon>
        <taxon>Rhizobiaceae</taxon>
        <taxon>Rhizobium/Agrobacterium group</taxon>
        <taxon>Rhizobium</taxon>
    </lineage>
</organism>
<evidence type="ECO:0000256" key="6">
    <source>
        <dbReference type="ARBA" id="ARBA00022605"/>
    </source>
</evidence>
<dbReference type="SUPFAM" id="SSF51569">
    <property type="entry name" value="Aldolase"/>
    <property type="match status" value="1"/>
</dbReference>
<evidence type="ECO:0000256" key="13">
    <source>
        <dbReference type="PIRNR" id="PIRNR001365"/>
    </source>
</evidence>
<reference evidence="14 15" key="1">
    <citation type="submission" date="2020-04" db="EMBL/GenBank/DDBJ databases">
        <title>Rhizobium sp. S-51 isolated from soil.</title>
        <authorList>
            <person name="Dahal R.H."/>
        </authorList>
    </citation>
    <scope>NUCLEOTIDE SEQUENCE [LARGE SCALE GENOMIC DNA]</scope>
    <source>
        <strain evidence="14 15">S-51</strain>
    </source>
</reference>
<evidence type="ECO:0000256" key="1">
    <source>
        <dbReference type="ARBA" id="ARBA00003294"/>
    </source>
</evidence>
<evidence type="ECO:0000256" key="8">
    <source>
        <dbReference type="ARBA" id="ARBA00023154"/>
    </source>
</evidence>
<comment type="caution">
    <text evidence="14">The sequence shown here is derived from an EMBL/GenBank/DDBJ whole genome shotgun (WGS) entry which is preliminary data.</text>
</comment>
<dbReference type="PANTHER" id="PTHR12128">
    <property type="entry name" value="DIHYDRODIPICOLINATE SYNTHASE"/>
    <property type="match status" value="1"/>
</dbReference>
<evidence type="ECO:0000256" key="12">
    <source>
        <dbReference type="HAMAP-Rule" id="MF_00418"/>
    </source>
</evidence>
<evidence type="ECO:0000256" key="9">
    <source>
        <dbReference type="ARBA" id="ARBA00023239"/>
    </source>
</evidence>
<dbReference type="RefSeq" id="WP_169590305.1">
    <property type="nucleotide sequence ID" value="NZ_JABBGK010000002.1"/>
</dbReference>
<evidence type="ECO:0000256" key="3">
    <source>
        <dbReference type="ARBA" id="ARBA00007592"/>
    </source>
</evidence>
<accession>A0A7Y0AWA5</accession>
<dbReference type="PANTHER" id="PTHR12128:SF66">
    <property type="entry name" value="4-HYDROXY-2-OXOGLUTARATE ALDOLASE, MITOCHONDRIAL"/>
    <property type="match status" value="1"/>
</dbReference>
<dbReference type="CDD" id="cd00950">
    <property type="entry name" value="DHDPS"/>
    <property type="match status" value="1"/>
</dbReference>
<protein>
    <recommendedName>
        <fullName evidence="4 12">4-hydroxy-tetrahydrodipicolinate synthase</fullName>
        <shortName evidence="12">HTPA synthase</shortName>
        <ecNumber evidence="4 12">4.3.3.7</ecNumber>
    </recommendedName>
</protein>
<evidence type="ECO:0000256" key="7">
    <source>
        <dbReference type="ARBA" id="ARBA00022915"/>
    </source>
</evidence>
<dbReference type="Pfam" id="PF00701">
    <property type="entry name" value="DHDPS"/>
    <property type="match status" value="1"/>
</dbReference>
<proteinExistence type="inferred from homology"/>
<keyword evidence="9 12" id="KW-0456">Lyase</keyword>
<dbReference type="SMART" id="SM01130">
    <property type="entry name" value="DHDPS"/>
    <property type="match status" value="1"/>
</dbReference>
<dbReference type="Gene3D" id="3.20.20.70">
    <property type="entry name" value="Aldolase class I"/>
    <property type="match status" value="1"/>
</dbReference>
<dbReference type="GO" id="GO:0005737">
    <property type="term" value="C:cytoplasm"/>
    <property type="evidence" value="ECO:0007669"/>
    <property type="project" value="UniProtKB-SubCell"/>
</dbReference>
<keyword evidence="15" id="KW-1185">Reference proteome</keyword>
<dbReference type="Proteomes" id="UP000541470">
    <property type="component" value="Unassembled WGS sequence"/>
</dbReference>
<dbReference type="PRINTS" id="PR00146">
    <property type="entry name" value="DHPICSNTHASE"/>
</dbReference>
<comment type="caution">
    <text evidence="12">Lacks conserved residue(s) required for the propagation of feature annotation.</text>
</comment>
<name>A0A7Y0AWA5_9HYPH</name>
<comment type="pathway">
    <text evidence="2 12">Amino-acid biosynthesis; L-lysine biosynthesis via DAP pathway; (S)-tetrahydrodipicolinate from L-aspartate: step 3/4.</text>
</comment>
<dbReference type="NCBIfam" id="TIGR00674">
    <property type="entry name" value="dapA"/>
    <property type="match status" value="1"/>
</dbReference>
<dbReference type="GO" id="GO:0008840">
    <property type="term" value="F:4-hydroxy-tetrahydrodipicolinate synthase activity"/>
    <property type="evidence" value="ECO:0007669"/>
    <property type="project" value="UniProtKB-UniRule"/>
</dbReference>
<evidence type="ECO:0000256" key="10">
    <source>
        <dbReference type="ARBA" id="ARBA00023270"/>
    </source>
</evidence>
<evidence type="ECO:0000256" key="2">
    <source>
        <dbReference type="ARBA" id="ARBA00005120"/>
    </source>
</evidence>
<comment type="subunit">
    <text evidence="12">Homotetramer; dimer of dimers.</text>
</comment>
<dbReference type="EMBL" id="JABBGK010000002">
    <property type="protein sequence ID" value="NML74663.1"/>
    <property type="molecule type" value="Genomic_DNA"/>
</dbReference>
<evidence type="ECO:0000313" key="14">
    <source>
        <dbReference type="EMBL" id="NML74663.1"/>
    </source>
</evidence>
<feature type="site" description="Part of a proton relay during catalysis" evidence="12">
    <location>
        <position position="112"/>
    </location>
</feature>
<dbReference type="EC" id="4.3.3.7" evidence="4 12"/>
<dbReference type="AlphaFoldDB" id="A0A7Y0AWA5"/>
<keyword evidence="5 12" id="KW-0963">Cytoplasm</keyword>
<dbReference type="HAMAP" id="MF_00418">
    <property type="entry name" value="DapA"/>
    <property type="match status" value="1"/>
</dbReference>
<dbReference type="InterPro" id="IPR005263">
    <property type="entry name" value="DapA"/>
</dbReference>
<comment type="function">
    <text evidence="1 12">Catalyzes the condensation of (S)-aspartate-beta-semialdehyde [(S)-ASA] and pyruvate to 4-hydroxy-tetrahydrodipicolinate (HTPA).</text>
</comment>
<evidence type="ECO:0000256" key="4">
    <source>
        <dbReference type="ARBA" id="ARBA00012086"/>
    </source>
</evidence>
<keyword evidence="6 12" id="KW-0028">Amino-acid biosynthesis</keyword>